<dbReference type="EC" id="2.7.7.65" evidence="2"/>
<dbReference type="GO" id="GO:0043709">
    <property type="term" value="P:cell adhesion involved in single-species biofilm formation"/>
    <property type="evidence" value="ECO:0007669"/>
    <property type="project" value="TreeGrafter"/>
</dbReference>
<feature type="transmembrane region" description="Helical" evidence="4">
    <location>
        <begin position="12"/>
        <end position="31"/>
    </location>
</feature>
<dbReference type="Pfam" id="PF00990">
    <property type="entry name" value="GGDEF"/>
    <property type="match status" value="1"/>
</dbReference>
<dbReference type="GO" id="GO:0052621">
    <property type="term" value="F:diguanylate cyclase activity"/>
    <property type="evidence" value="ECO:0007669"/>
    <property type="project" value="UniProtKB-EC"/>
</dbReference>
<feature type="transmembrane region" description="Helical" evidence="4">
    <location>
        <begin position="67"/>
        <end position="84"/>
    </location>
</feature>
<gene>
    <name evidence="6" type="ORF">SAMN04488540_101147</name>
</gene>
<dbReference type="InterPro" id="IPR050469">
    <property type="entry name" value="Diguanylate_Cyclase"/>
</dbReference>
<dbReference type="NCBIfam" id="TIGR00254">
    <property type="entry name" value="GGDEF"/>
    <property type="match status" value="1"/>
</dbReference>
<dbReference type="EMBL" id="FNEM01000001">
    <property type="protein sequence ID" value="SDI34223.1"/>
    <property type="molecule type" value="Genomic_DNA"/>
</dbReference>
<dbReference type="InterPro" id="IPR000160">
    <property type="entry name" value="GGDEF_dom"/>
</dbReference>
<dbReference type="PANTHER" id="PTHR45138">
    <property type="entry name" value="REGULATORY COMPONENTS OF SENSORY TRANSDUCTION SYSTEM"/>
    <property type="match status" value="1"/>
</dbReference>
<feature type="transmembrane region" description="Helical" evidence="4">
    <location>
        <begin position="113"/>
        <end position="130"/>
    </location>
</feature>
<evidence type="ECO:0000256" key="3">
    <source>
        <dbReference type="ARBA" id="ARBA00034247"/>
    </source>
</evidence>
<dbReference type="SMART" id="SM00267">
    <property type="entry name" value="GGDEF"/>
    <property type="match status" value="1"/>
</dbReference>
<feature type="domain" description="GGDEF" evidence="5">
    <location>
        <begin position="213"/>
        <end position="346"/>
    </location>
</feature>
<dbReference type="OrthoDB" id="9812260at2"/>
<keyword evidence="7" id="KW-1185">Reference proteome</keyword>
<name>A0A1G8JSZ6_9GAMM</name>
<accession>A0A1G8JSZ6</accession>
<evidence type="ECO:0000259" key="5">
    <source>
        <dbReference type="PROSITE" id="PS50887"/>
    </source>
</evidence>
<evidence type="ECO:0000256" key="2">
    <source>
        <dbReference type="ARBA" id="ARBA00012528"/>
    </source>
</evidence>
<keyword evidence="4" id="KW-0812">Transmembrane</keyword>
<dbReference type="RefSeq" id="WP_090360282.1">
    <property type="nucleotide sequence ID" value="NZ_FNEM01000001.1"/>
</dbReference>
<dbReference type="FunFam" id="3.30.70.270:FF:000001">
    <property type="entry name" value="Diguanylate cyclase domain protein"/>
    <property type="match status" value="1"/>
</dbReference>
<evidence type="ECO:0000256" key="1">
    <source>
        <dbReference type="ARBA" id="ARBA00001946"/>
    </source>
</evidence>
<keyword evidence="4" id="KW-0472">Membrane</keyword>
<dbReference type="SUPFAM" id="SSF55073">
    <property type="entry name" value="Nucleotide cyclase"/>
    <property type="match status" value="1"/>
</dbReference>
<organism evidence="6 7">
    <name type="scientific">Ferrimonas sediminum</name>
    <dbReference type="NCBI Taxonomy" id="718193"/>
    <lineage>
        <taxon>Bacteria</taxon>
        <taxon>Pseudomonadati</taxon>
        <taxon>Pseudomonadota</taxon>
        <taxon>Gammaproteobacteria</taxon>
        <taxon>Alteromonadales</taxon>
        <taxon>Ferrimonadaceae</taxon>
        <taxon>Ferrimonas</taxon>
    </lineage>
</organism>
<dbReference type="GO" id="GO:1902201">
    <property type="term" value="P:negative regulation of bacterial-type flagellum-dependent cell motility"/>
    <property type="evidence" value="ECO:0007669"/>
    <property type="project" value="TreeGrafter"/>
</dbReference>
<proteinExistence type="predicted"/>
<comment type="cofactor">
    <cofactor evidence="1">
        <name>Mg(2+)</name>
        <dbReference type="ChEBI" id="CHEBI:18420"/>
    </cofactor>
</comment>
<comment type="catalytic activity">
    <reaction evidence="3">
        <text>2 GTP = 3',3'-c-di-GMP + 2 diphosphate</text>
        <dbReference type="Rhea" id="RHEA:24898"/>
        <dbReference type="ChEBI" id="CHEBI:33019"/>
        <dbReference type="ChEBI" id="CHEBI:37565"/>
        <dbReference type="ChEBI" id="CHEBI:58805"/>
        <dbReference type="EC" id="2.7.7.65"/>
    </reaction>
</comment>
<dbReference type="GO" id="GO:0005886">
    <property type="term" value="C:plasma membrane"/>
    <property type="evidence" value="ECO:0007669"/>
    <property type="project" value="TreeGrafter"/>
</dbReference>
<dbReference type="Gene3D" id="3.30.70.270">
    <property type="match status" value="1"/>
</dbReference>
<evidence type="ECO:0000256" key="4">
    <source>
        <dbReference type="SAM" id="Phobius"/>
    </source>
</evidence>
<dbReference type="PANTHER" id="PTHR45138:SF9">
    <property type="entry name" value="DIGUANYLATE CYCLASE DGCM-RELATED"/>
    <property type="match status" value="1"/>
</dbReference>
<keyword evidence="4" id="KW-1133">Transmembrane helix</keyword>
<sequence length="346" mass="38363">MAFHLRRIARHGYQRLIGLLLLLVAVNALLHPPSGELMSWVPMLILLGLSALLAKPLATLRGPGWQLPVQTLAAGAFIALHQVSIGTGNLTTLILTDAVIILTSAITLYTRPVAIMALLTPLLLPLVNALTTTSPFPWYALTLLAISMVVAQQVQHTLWRWSHLSRRQQERYRKLQQLMNQKSDQDGLTGITNRNRFDQRLRQLVAENRRTHNPLTLVMLDVDYFRSYNDHYGHKAGDRCLKGLAKLMVHCSRRQTDVIARYGGEEFAILLPATDKGGAERLLRQLRTEVAEAAVAHNHSPISNTITLSAGVAQWTPGQGADALVEQAGKALNQAKLEGRNRYVIA</sequence>
<dbReference type="AlphaFoldDB" id="A0A1G8JSZ6"/>
<dbReference type="Proteomes" id="UP000199527">
    <property type="component" value="Unassembled WGS sequence"/>
</dbReference>
<reference evidence="7" key="1">
    <citation type="submission" date="2016-10" db="EMBL/GenBank/DDBJ databases">
        <authorList>
            <person name="Varghese N."/>
            <person name="Submissions S."/>
        </authorList>
    </citation>
    <scope>NUCLEOTIDE SEQUENCE [LARGE SCALE GENOMIC DNA]</scope>
    <source>
        <strain evidence="7">DSM 23317</strain>
    </source>
</reference>
<dbReference type="PROSITE" id="PS50887">
    <property type="entry name" value="GGDEF"/>
    <property type="match status" value="1"/>
</dbReference>
<evidence type="ECO:0000313" key="6">
    <source>
        <dbReference type="EMBL" id="SDI34223.1"/>
    </source>
</evidence>
<dbReference type="CDD" id="cd01949">
    <property type="entry name" value="GGDEF"/>
    <property type="match status" value="1"/>
</dbReference>
<feature type="transmembrane region" description="Helical" evidence="4">
    <location>
        <begin position="136"/>
        <end position="159"/>
    </location>
</feature>
<feature type="transmembrane region" description="Helical" evidence="4">
    <location>
        <begin position="37"/>
        <end position="55"/>
    </location>
</feature>
<dbReference type="InterPro" id="IPR043128">
    <property type="entry name" value="Rev_trsase/Diguanyl_cyclase"/>
</dbReference>
<protein>
    <recommendedName>
        <fullName evidence="2">diguanylate cyclase</fullName>
        <ecNumber evidence="2">2.7.7.65</ecNumber>
    </recommendedName>
</protein>
<dbReference type="InterPro" id="IPR029787">
    <property type="entry name" value="Nucleotide_cyclase"/>
</dbReference>
<evidence type="ECO:0000313" key="7">
    <source>
        <dbReference type="Proteomes" id="UP000199527"/>
    </source>
</evidence>